<dbReference type="InterPro" id="IPR032567">
    <property type="entry name" value="RTL1-rel"/>
</dbReference>
<dbReference type="Pfam" id="PF00098">
    <property type="entry name" value="zf-CCHC"/>
    <property type="match status" value="1"/>
</dbReference>
<reference evidence="4" key="2">
    <citation type="submission" date="2005-04" db="EMBL/GenBank/DDBJ databases">
        <authorList>
            <person name="Buell C.R."/>
            <person name="Wing R.A."/>
            <person name="McCombie W.A."/>
            <person name="Ouyang S."/>
        </authorList>
    </citation>
    <scope>NUCLEOTIDE SEQUENCE</scope>
</reference>
<organism evidence="4">
    <name type="scientific">Oryza sativa subsp. japonica</name>
    <name type="common">Rice</name>
    <dbReference type="NCBI Taxonomy" id="39947"/>
    <lineage>
        <taxon>Eukaryota</taxon>
        <taxon>Viridiplantae</taxon>
        <taxon>Streptophyta</taxon>
        <taxon>Embryophyta</taxon>
        <taxon>Tracheophyta</taxon>
        <taxon>Spermatophyta</taxon>
        <taxon>Magnoliopsida</taxon>
        <taxon>Liliopsida</taxon>
        <taxon>Poales</taxon>
        <taxon>Poaceae</taxon>
        <taxon>BOP clade</taxon>
        <taxon>Oryzoideae</taxon>
        <taxon>Oryzeae</taxon>
        <taxon>Oryzinae</taxon>
        <taxon>Oryza</taxon>
        <taxon>Oryza sativa</taxon>
    </lineage>
</organism>
<protein>
    <submittedName>
        <fullName evidence="4">Retrotransposon protein, putative, Ty3-gypsy subclass</fullName>
    </submittedName>
</protein>
<dbReference type="GO" id="GO:0006508">
    <property type="term" value="P:proteolysis"/>
    <property type="evidence" value="ECO:0007669"/>
    <property type="project" value="InterPro"/>
</dbReference>
<keyword evidence="1" id="KW-0862">Zinc</keyword>
<dbReference type="PANTHER" id="PTHR15503:SF45">
    <property type="entry name" value="RNA-DIRECTED DNA POLYMERASE HOMOLOG"/>
    <property type="match status" value="1"/>
</dbReference>
<sequence>MTPTRRSVVFTAAGEPITWREFTAAFKKTHIPSGVVALKKREFRALNQGSRSVTEYLHDFNRLARYALEDVRTDEERQEKFLEGLNDELSYALMAMEYRDFQQLVDKAIRQGDKYNRMEQKKRMAAHFKAQQVVPYAQGGFSSVARPQRQLYKNNTGNRSNDNRNVVTRPVAAPTQNQPIRKEQGSKSWVCFNFGDPGHYADKCPKPGRGKNAPVQNNSNAPVPKARVNHVAAAKAQNAPDVVLGTFPVNSIPATVLFDSGATHSFLSKSFASNHGMEVISLGRPLLVNTPGNQVSSTQYCPSITIEIEEITFPSTLMLLESKDLDVILGMDWLIRHRGIIDFANHKVTITSSNGQTMSFFVSSLRSHGLTLNQVALQEIPIVQDYPDVFPEDLPGMPPKRDIEFRIDLVPGTNPIHKRPYRIADNELAEFSTFRRRAFSLRKMPPNPPKNLIKVLGFVRELRLMAFELGYEVAPEYRQIPHDPNEEKCRVHLTLASDREDLPSIKFEAGRRKYSHACQEAALVAIGELRHRFEEELESSAFQYHPHKPHGQDYGAYNCPEVKMVNTRTGGGGGSGSGHNEGDPTLARAQNQQANNNSQPPPPQNKLADFLRVRPPTFSSTTNPVEAGDWLHAVEKKLDLIQCTEQEKVSFASHHLHGPAAEWWDHFRQNRAAGEPITWQEFTAAFKKTHIPSGVVALKKREFRALNQGSRSVTEYLHDFNRLARYAPEDVRTDEEHQEKFLEGLNDELSYALMAMEYRDFQQLVDKAIRQGDKYNRMEQKKHRAAHFKAQQGSSQRPHIAMGPQAIPYAQGGSSSIARPQRQFYNNNIGNRTNDNRNVVTQPVATPIQNQPIRKEQGSKPGVCFNCGGPGHYADKCPKPRSGPEQLQCSSTEGSC</sequence>
<dbReference type="AlphaFoldDB" id="Q2QRR0"/>
<dbReference type="SMART" id="SM00343">
    <property type="entry name" value="ZnF_C2HC"/>
    <property type="match status" value="2"/>
</dbReference>
<gene>
    <name evidence="4" type="ordered locus">LOC_Os12g26710</name>
</gene>
<keyword evidence="1" id="KW-0863">Zinc-finger</keyword>
<dbReference type="Gene3D" id="4.10.60.10">
    <property type="entry name" value="Zinc finger, CCHC-type"/>
    <property type="match status" value="1"/>
</dbReference>
<dbReference type="GO" id="GO:0004190">
    <property type="term" value="F:aspartic-type endopeptidase activity"/>
    <property type="evidence" value="ECO:0007669"/>
    <property type="project" value="InterPro"/>
</dbReference>
<name>Q2QRR0_ORYSJ</name>
<dbReference type="Pfam" id="PF08284">
    <property type="entry name" value="RVP_2"/>
    <property type="match status" value="1"/>
</dbReference>
<keyword evidence="1" id="KW-0479">Metal-binding</keyword>
<dbReference type="GO" id="GO:0003676">
    <property type="term" value="F:nucleic acid binding"/>
    <property type="evidence" value="ECO:0007669"/>
    <property type="project" value="InterPro"/>
</dbReference>
<dbReference type="CDD" id="cd00303">
    <property type="entry name" value="retropepsin_like"/>
    <property type="match status" value="1"/>
</dbReference>
<dbReference type="SUPFAM" id="SSF57756">
    <property type="entry name" value="Retrovirus zinc finger-like domains"/>
    <property type="match status" value="2"/>
</dbReference>
<dbReference type="EMBL" id="DP000011">
    <property type="protein sequence ID" value="ABA98103.2"/>
    <property type="molecule type" value="Genomic_DNA"/>
</dbReference>
<evidence type="ECO:0000256" key="2">
    <source>
        <dbReference type="SAM" id="MobiDB-lite"/>
    </source>
</evidence>
<accession>Q2QRR0</accession>
<dbReference type="PROSITE" id="PS00141">
    <property type="entry name" value="ASP_PROTEASE"/>
    <property type="match status" value="1"/>
</dbReference>
<evidence type="ECO:0000256" key="1">
    <source>
        <dbReference type="PROSITE-ProRule" id="PRU00047"/>
    </source>
</evidence>
<dbReference type="InterPro" id="IPR021109">
    <property type="entry name" value="Peptidase_aspartic_dom_sf"/>
</dbReference>
<dbReference type="SUPFAM" id="SSF50630">
    <property type="entry name" value="Acid proteases"/>
    <property type="match status" value="1"/>
</dbReference>
<dbReference type="GO" id="GO:0008270">
    <property type="term" value="F:zinc ion binding"/>
    <property type="evidence" value="ECO:0007669"/>
    <property type="project" value="UniProtKB-KW"/>
</dbReference>
<feature type="compositionally biased region" description="Polar residues" evidence="2">
    <location>
        <begin position="885"/>
        <end position="896"/>
    </location>
</feature>
<dbReference type="InterPro" id="IPR036875">
    <property type="entry name" value="Znf_CCHC_sf"/>
</dbReference>
<proteinExistence type="predicted"/>
<evidence type="ECO:0000259" key="3">
    <source>
        <dbReference type="PROSITE" id="PS50158"/>
    </source>
</evidence>
<feature type="region of interest" description="Disordered" evidence="2">
    <location>
        <begin position="875"/>
        <end position="896"/>
    </location>
</feature>
<evidence type="ECO:0000313" key="4">
    <source>
        <dbReference type="EMBL" id="ABA98103.2"/>
    </source>
</evidence>
<reference evidence="4" key="3">
    <citation type="submission" date="2006-01" db="EMBL/GenBank/DDBJ databases">
        <authorList>
            <person name="Buell R."/>
        </authorList>
    </citation>
    <scope>NUCLEOTIDE SEQUENCE</scope>
</reference>
<dbReference type="PANTHER" id="PTHR15503">
    <property type="entry name" value="LDOC1 RELATED"/>
    <property type="match status" value="1"/>
</dbReference>
<dbReference type="PROSITE" id="PS50158">
    <property type="entry name" value="ZF_CCHC"/>
    <property type="match status" value="1"/>
</dbReference>
<dbReference type="Pfam" id="PF03732">
    <property type="entry name" value="Retrotrans_gag"/>
    <property type="match status" value="2"/>
</dbReference>
<dbReference type="InterPro" id="IPR001969">
    <property type="entry name" value="Aspartic_peptidase_AS"/>
</dbReference>
<dbReference type="Gene3D" id="2.40.70.10">
    <property type="entry name" value="Acid Proteases"/>
    <property type="match status" value="1"/>
</dbReference>
<dbReference type="InterPro" id="IPR005162">
    <property type="entry name" value="Retrotrans_gag_dom"/>
</dbReference>
<reference evidence="4" key="1">
    <citation type="journal article" date="2005" name="BMC Biol.">
        <title>The sequence of rice chromosomes 11 and 12, rich in disease resistance genes and recent gene duplications.</title>
        <authorList>
            <consortium name="The rice chromosomes 11 and 12 sequencing consortia"/>
        </authorList>
    </citation>
    <scope>NUCLEOTIDE SEQUENCE [LARGE SCALE GENOMIC DNA]</scope>
</reference>
<dbReference type="InterPro" id="IPR001878">
    <property type="entry name" value="Znf_CCHC"/>
</dbReference>
<feature type="domain" description="CCHC-type" evidence="3">
    <location>
        <begin position="864"/>
        <end position="879"/>
    </location>
</feature>